<dbReference type="EMBL" id="JANCPR020000012">
    <property type="protein sequence ID" value="MDJ1133096.1"/>
    <property type="molecule type" value="Genomic_DNA"/>
</dbReference>
<accession>A0ABT6ZVK4</accession>
<sequence>MPEPMKHTPWTLLNVRQLAYLLAVVDEGSFTAAAQRLHLSQPALSRQVRELEQHIGGALLERRRGGLVPTATGRAFLPEARAVVAAAERAMRVARDSLGLEGGTLELATLATLASGRLLPALSEWRRLHPHVRTRLREFTFRGELEEYVAGGGGDLAIGTLSQPWDGPAVSLGWEEFVLVLPPGDPLLERPGAVALDALAERDWVGYDPQQGLARLMGAACAAAGFEPREAVRTSQVEAAARFAAAGLGLALVPAGTVPGDLAACARRLDPPVAWEISAYARTELDHAAQSFIALATATASSPRPHGALELTDR</sequence>
<evidence type="ECO:0000256" key="2">
    <source>
        <dbReference type="ARBA" id="ARBA00023015"/>
    </source>
</evidence>
<feature type="domain" description="HTH lysR-type" evidence="5">
    <location>
        <begin position="13"/>
        <end position="70"/>
    </location>
</feature>
<dbReference type="Pfam" id="PF00126">
    <property type="entry name" value="HTH_1"/>
    <property type="match status" value="1"/>
</dbReference>
<dbReference type="InterPro" id="IPR005119">
    <property type="entry name" value="LysR_subst-bd"/>
</dbReference>
<evidence type="ECO:0000259" key="5">
    <source>
        <dbReference type="PROSITE" id="PS50931"/>
    </source>
</evidence>
<dbReference type="Pfam" id="PF03466">
    <property type="entry name" value="LysR_substrate"/>
    <property type="match status" value="1"/>
</dbReference>
<dbReference type="PRINTS" id="PR00039">
    <property type="entry name" value="HTHLYSR"/>
</dbReference>
<gene>
    <name evidence="6" type="ORF">NMN56_014210</name>
</gene>
<evidence type="ECO:0000256" key="1">
    <source>
        <dbReference type="ARBA" id="ARBA00009437"/>
    </source>
</evidence>
<reference evidence="6 7" key="1">
    <citation type="submission" date="2023-05" db="EMBL/GenBank/DDBJ databases">
        <title>Streptantibioticus silvisoli sp. nov., acidotolerant actinomycetes 1 from pine litter.</title>
        <authorList>
            <person name="Swiecimska M."/>
            <person name="Golinska P."/>
            <person name="Sangal V."/>
            <person name="Wachnowicz B."/>
            <person name="Goodfellow M."/>
        </authorList>
    </citation>
    <scope>NUCLEOTIDE SEQUENCE [LARGE SCALE GENOMIC DNA]</scope>
    <source>
        <strain evidence="6 7">DSM 42109</strain>
    </source>
</reference>
<keyword evidence="7" id="KW-1185">Reference proteome</keyword>
<keyword evidence="2" id="KW-0805">Transcription regulation</keyword>
<name>A0ABT6ZVK4_9ACTN</name>
<dbReference type="Proteomes" id="UP001214441">
    <property type="component" value="Unassembled WGS sequence"/>
</dbReference>
<evidence type="ECO:0000313" key="6">
    <source>
        <dbReference type="EMBL" id="MDJ1133096.1"/>
    </source>
</evidence>
<comment type="caution">
    <text evidence="6">The sequence shown here is derived from an EMBL/GenBank/DDBJ whole genome shotgun (WGS) entry which is preliminary data.</text>
</comment>
<evidence type="ECO:0000256" key="3">
    <source>
        <dbReference type="ARBA" id="ARBA00023125"/>
    </source>
</evidence>
<dbReference type="SUPFAM" id="SSF53850">
    <property type="entry name" value="Periplasmic binding protein-like II"/>
    <property type="match status" value="1"/>
</dbReference>
<dbReference type="InterPro" id="IPR000847">
    <property type="entry name" value="LysR_HTH_N"/>
</dbReference>
<dbReference type="Gene3D" id="3.40.190.290">
    <property type="match status" value="1"/>
</dbReference>
<dbReference type="PROSITE" id="PS50931">
    <property type="entry name" value="HTH_LYSR"/>
    <property type="match status" value="1"/>
</dbReference>
<dbReference type="Gene3D" id="1.10.10.10">
    <property type="entry name" value="Winged helix-like DNA-binding domain superfamily/Winged helix DNA-binding domain"/>
    <property type="match status" value="1"/>
</dbReference>
<protein>
    <submittedName>
        <fullName evidence="6">LysR family transcriptional regulator</fullName>
    </submittedName>
</protein>
<dbReference type="PANTHER" id="PTHR30346">
    <property type="entry name" value="TRANSCRIPTIONAL DUAL REGULATOR HCAR-RELATED"/>
    <property type="match status" value="1"/>
</dbReference>
<dbReference type="CDD" id="cd05466">
    <property type="entry name" value="PBP2_LTTR_substrate"/>
    <property type="match status" value="1"/>
</dbReference>
<proteinExistence type="inferred from homology"/>
<dbReference type="InterPro" id="IPR036390">
    <property type="entry name" value="WH_DNA-bd_sf"/>
</dbReference>
<dbReference type="SUPFAM" id="SSF46785">
    <property type="entry name" value="Winged helix' DNA-binding domain"/>
    <property type="match status" value="1"/>
</dbReference>
<keyword evidence="3" id="KW-0238">DNA-binding</keyword>
<evidence type="ECO:0000256" key="4">
    <source>
        <dbReference type="ARBA" id="ARBA00023163"/>
    </source>
</evidence>
<evidence type="ECO:0000313" key="7">
    <source>
        <dbReference type="Proteomes" id="UP001214441"/>
    </source>
</evidence>
<organism evidence="6 7">
    <name type="scientific">Streptomyces iconiensis</name>
    <dbReference type="NCBI Taxonomy" id="1384038"/>
    <lineage>
        <taxon>Bacteria</taxon>
        <taxon>Bacillati</taxon>
        <taxon>Actinomycetota</taxon>
        <taxon>Actinomycetes</taxon>
        <taxon>Kitasatosporales</taxon>
        <taxon>Streptomycetaceae</taxon>
        <taxon>Streptomyces</taxon>
    </lineage>
</organism>
<keyword evidence="4" id="KW-0804">Transcription</keyword>
<dbReference type="RefSeq" id="WP_274044653.1">
    <property type="nucleotide sequence ID" value="NZ_JANCPR020000012.1"/>
</dbReference>
<dbReference type="PANTHER" id="PTHR30346:SF28">
    <property type="entry name" value="HTH-TYPE TRANSCRIPTIONAL REGULATOR CYNR"/>
    <property type="match status" value="1"/>
</dbReference>
<comment type="similarity">
    <text evidence="1">Belongs to the LysR transcriptional regulatory family.</text>
</comment>
<dbReference type="InterPro" id="IPR036388">
    <property type="entry name" value="WH-like_DNA-bd_sf"/>
</dbReference>